<name>A0A0F9EX88_9ZZZZ</name>
<evidence type="ECO:0000313" key="1">
    <source>
        <dbReference type="EMBL" id="KKL78708.1"/>
    </source>
</evidence>
<comment type="caution">
    <text evidence="1">The sequence shown here is derived from an EMBL/GenBank/DDBJ whole genome shotgun (WGS) entry which is preliminary data.</text>
</comment>
<reference evidence="1" key="1">
    <citation type="journal article" date="2015" name="Nature">
        <title>Complex archaea that bridge the gap between prokaryotes and eukaryotes.</title>
        <authorList>
            <person name="Spang A."/>
            <person name="Saw J.H."/>
            <person name="Jorgensen S.L."/>
            <person name="Zaremba-Niedzwiedzka K."/>
            <person name="Martijn J."/>
            <person name="Lind A.E."/>
            <person name="van Eijk R."/>
            <person name="Schleper C."/>
            <person name="Guy L."/>
            <person name="Ettema T.J."/>
        </authorList>
    </citation>
    <scope>NUCLEOTIDE SEQUENCE</scope>
</reference>
<organism evidence="1">
    <name type="scientific">marine sediment metagenome</name>
    <dbReference type="NCBI Taxonomy" id="412755"/>
    <lineage>
        <taxon>unclassified sequences</taxon>
        <taxon>metagenomes</taxon>
        <taxon>ecological metagenomes</taxon>
    </lineage>
</organism>
<protein>
    <submittedName>
        <fullName evidence="1">Uncharacterized protein</fullName>
    </submittedName>
</protein>
<proteinExistence type="predicted"/>
<sequence>MTPNEWMFGGDTGISSKTIWAVMMGTRITSVFGASVPLDPSDFGRCHRLLQHFPEWKERLDEVSERYPKWTPMVQKWDEMTALYNRDVETGKSTELYELMQKLRSWSKSNG</sequence>
<dbReference type="EMBL" id="LAZR01023372">
    <property type="protein sequence ID" value="KKL78708.1"/>
    <property type="molecule type" value="Genomic_DNA"/>
</dbReference>
<gene>
    <name evidence="1" type="ORF">LCGC14_2022180</name>
</gene>
<accession>A0A0F9EX88</accession>
<dbReference type="AlphaFoldDB" id="A0A0F9EX88"/>